<keyword evidence="6 7" id="KW-0720">Serine protease</keyword>
<keyword evidence="3 7" id="KW-0645">Protease</keyword>
<dbReference type="InterPro" id="IPR009003">
    <property type="entry name" value="Peptidase_S1_PA"/>
</dbReference>
<dbReference type="Proteomes" id="UP000470771">
    <property type="component" value="Unassembled WGS sequence"/>
</dbReference>
<evidence type="ECO:0000256" key="7">
    <source>
        <dbReference type="RuleBase" id="RU366067"/>
    </source>
</evidence>
<dbReference type="AlphaFoldDB" id="A0A6N9NGX2"/>
<dbReference type="PANTHER" id="PTHR38469:SF1">
    <property type="entry name" value="PERIPLASMIC PEPTIDASE SUBFAMILY S1B"/>
    <property type="match status" value="1"/>
</dbReference>
<keyword evidence="9" id="KW-1185">Reference proteome</keyword>
<evidence type="ECO:0000256" key="3">
    <source>
        <dbReference type="ARBA" id="ARBA00022670"/>
    </source>
</evidence>
<dbReference type="InterPro" id="IPR019500">
    <property type="entry name" value="Pep_S46"/>
</dbReference>
<dbReference type="Pfam" id="PF10459">
    <property type="entry name" value="Peptidase_S46"/>
    <property type="match status" value="1"/>
</dbReference>
<dbReference type="EMBL" id="WWNE01000006">
    <property type="protein sequence ID" value="NBG65908.1"/>
    <property type="molecule type" value="Genomic_DNA"/>
</dbReference>
<dbReference type="InterPro" id="IPR043504">
    <property type="entry name" value="Peptidase_S1_PA_chymotrypsin"/>
</dbReference>
<accession>A0A6N9NGX2</accession>
<evidence type="ECO:0000313" key="9">
    <source>
        <dbReference type="Proteomes" id="UP000470771"/>
    </source>
</evidence>
<dbReference type="SUPFAM" id="SSF50494">
    <property type="entry name" value="Trypsin-like serine proteases"/>
    <property type="match status" value="1"/>
</dbReference>
<keyword evidence="5 7" id="KW-0378">Hydrolase</keyword>
<comment type="function">
    <text evidence="7">Catalyzes the removal of dipeptides from the N-terminus of oligopeptides.</text>
</comment>
<keyword evidence="2 7" id="KW-0031">Aminopeptidase</keyword>
<evidence type="ECO:0000313" key="8">
    <source>
        <dbReference type="EMBL" id="NBG65908.1"/>
    </source>
</evidence>
<comment type="similarity">
    <text evidence="1 7">Belongs to the peptidase S46 family.</text>
</comment>
<dbReference type="Gene3D" id="2.40.10.10">
    <property type="entry name" value="Trypsin-like serine proteases"/>
    <property type="match status" value="1"/>
</dbReference>
<evidence type="ECO:0000256" key="1">
    <source>
        <dbReference type="ARBA" id="ARBA00010491"/>
    </source>
</evidence>
<sequence length="714" mass="81810">MKKLATFLTALLVLNTVNIAKEGMWLPLLLKSLNESDMQTMGLKLSAEDIYNVNNSSLKDAVISFGGFCTGEIISDQGLILTNHHCGYGQIQFHSSVENDYLTNGYWAKELKDELKNPGLTATFIVRMEDVTAKVLDSVGVELTDEERERQIKKNIKRIGEEATDGTIYDAVIKPFFYGNEYYMYITKTYKDIRLVGAPPSSIGKFGGDEDNWMWPRHTGDFSMFRIYAGKDNEPAEYSEDNVPYEAPRALKVSTKGVQKGDFTMVYGFPGRTQQYLTSYAVDQIRNIENPAMIDIRRAILDIMDRNMRQSDEVRIKYSAKYARVSNYWKKWIGENRGLDRLNAVEVKQEQEKAFQIAAMKGDNKEYEMALPELKKLYDQLQDLALARDYFIEIAYRGLDIVSIARTFRKDITDLSAGKTFDQAHIDGLKKTVERFYKDYDKQLDKELFNQLMYKYANEAPKSFMPDVFNQINGKYKGNFTAFTDMVYKKTIFDSKEEVMALLNSYDKSAAKKLLKDPAFLVAESLWSNYLNKISPEYNRLNDEIDKWSKIYVKGMRELLPGTYYPDANSTLRLAYGQVDTYEPRDAVKYNYFTTATGILEKYDPANKDFVLPADMIDLINNKEFGDYAEDGELHVCFIASNHTTGGNSGSPVLNANGELIGLNFDRNWEGTMSDIMYDPDQCRNIAVDARYILWVVDKYAGATRLIEEMELVK</sequence>
<dbReference type="GO" id="GO:0006508">
    <property type="term" value="P:proteolysis"/>
    <property type="evidence" value="ECO:0007669"/>
    <property type="project" value="UniProtKB-KW"/>
</dbReference>
<gene>
    <name evidence="8" type="ORF">GQN54_07235</name>
</gene>
<evidence type="ECO:0000256" key="5">
    <source>
        <dbReference type="ARBA" id="ARBA00022801"/>
    </source>
</evidence>
<dbReference type="EC" id="3.4.14.-" evidence="7"/>
<organism evidence="8 9">
    <name type="scientific">Acidiluteibacter ferrifornacis</name>
    <dbReference type="NCBI Taxonomy" id="2692424"/>
    <lineage>
        <taxon>Bacteria</taxon>
        <taxon>Pseudomonadati</taxon>
        <taxon>Bacteroidota</taxon>
        <taxon>Flavobacteriia</taxon>
        <taxon>Flavobacteriales</taxon>
        <taxon>Cryomorphaceae</taxon>
        <taxon>Acidiluteibacter</taxon>
    </lineage>
</organism>
<comment type="caution">
    <text evidence="8">The sequence shown here is derived from an EMBL/GenBank/DDBJ whole genome shotgun (WGS) entry which is preliminary data.</text>
</comment>
<reference evidence="8 9" key="1">
    <citation type="submission" date="2019-12" db="EMBL/GenBank/DDBJ databases">
        <authorList>
            <person name="Zhao J."/>
        </authorList>
    </citation>
    <scope>NUCLEOTIDE SEQUENCE [LARGE SCALE GENOMIC DNA]</scope>
    <source>
        <strain evidence="8 9">S-15</strain>
    </source>
</reference>
<dbReference type="PANTHER" id="PTHR38469">
    <property type="entry name" value="PERIPLASMIC PEPTIDASE SUBFAMILY S1B"/>
    <property type="match status" value="1"/>
</dbReference>
<name>A0A6N9NGX2_9FLAO</name>
<proteinExistence type="inferred from homology"/>
<evidence type="ECO:0000256" key="2">
    <source>
        <dbReference type="ARBA" id="ARBA00022438"/>
    </source>
</evidence>
<dbReference type="GO" id="GO:0070009">
    <property type="term" value="F:serine-type aminopeptidase activity"/>
    <property type="evidence" value="ECO:0007669"/>
    <property type="project" value="UniProtKB-UniRule"/>
</dbReference>
<evidence type="ECO:0000256" key="6">
    <source>
        <dbReference type="ARBA" id="ARBA00022825"/>
    </source>
</evidence>
<evidence type="ECO:0000256" key="4">
    <source>
        <dbReference type="ARBA" id="ARBA00022729"/>
    </source>
</evidence>
<dbReference type="GO" id="GO:0043171">
    <property type="term" value="P:peptide catabolic process"/>
    <property type="evidence" value="ECO:0007669"/>
    <property type="project" value="UniProtKB-UniRule"/>
</dbReference>
<protein>
    <recommendedName>
        <fullName evidence="7">Dipeptidyl-peptidase</fullName>
        <ecNumber evidence="7">3.4.14.-</ecNumber>
    </recommendedName>
</protein>
<dbReference type="GO" id="GO:0008239">
    <property type="term" value="F:dipeptidyl-peptidase activity"/>
    <property type="evidence" value="ECO:0007669"/>
    <property type="project" value="UniProtKB-UniRule"/>
</dbReference>
<keyword evidence="4" id="KW-0732">Signal</keyword>